<evidence type="ECO:0000313" key="2">
    <source>
        <dbReference type="Proteomes" id="UP000029085"/>
    </source>
</evidence>
<dbReference type="Proteomes" id="UP000029085">
    <property type="component" value="Unassembled WGS sequence"/>
</dbReference>
<accession>A0A087MKX1</accession>
<dbReference type="EMBL" id="AVCJ01000002">
    <property type="protein sequence ID" value="KFL37524.1"/>
    <property type="molecule type" value="Genomic_DNA"/>
</dbReference>
<dbReference type="InterPro" id="IPR041374">
    <property type="entry name" value="BaeRF_family12"/>
</dbReference>
<keyword evidence="2" id="KW-1185">Reference proteome</keyword>
<sequence>MTKIAENALIVVADGEGARLFRNQGTPTAISLHQFDLIELMDTGDQGPGGSMPGEASDKQIEEATFAKLLAQGLNEGALNHRYEQLVLVADPITLGRIRPQLHKEVQQRLVAEVAKTLTNSPIGDIEKSLKALAA</sequence>
<evidence type="ECO:0000313" key="1">
    <source>
        <dbReference type="EMBL" id="KFL37524.1"/>
    </source>
</evidence>
<proteinExistence type="predicted"/>
<dbReference type="Pfam" id="PF18856">
    <property type="entry name" value="baeRF_family12"/>
    <property type="match status" value="1"/>
</dbReference>
<gene>
    <name evidence="1" type="ORF">N788_09055</name>
</gene>
<protein>
    <recommendedName>
        <fullName evidence="3">Host attachment protein</fullName>
    </recommendedName>
</protein>
<reference evidence="1 2" key="2">
    <citation type="journal article" date="2015" name="Stand. Genomic Sci.">
        <title>High quality draft genomic sequence of Arenimonas donghaensis DSM 18148(T).</title>
        <authorList>
            <person name="Chen F."/>
            <person name="Wang H."/>
            <person name="Cao Y."/>
            <person name="Li X."/>
            <person name="Wang G."/>
        </authorList>
    </citation>
    <scope>NUCLEOTIDE SEQUENCE [LARGE SCALE GENOMIC DNA]</scope>
    <source>
        <strain evidence="1 2">HO3-R19</strain>
    </source>
</reference>
<dbReference type="RefSeq" id="WP_034220786.1">
    <property type="nucleotide sequence ID" value="NZ_AVCJ01000002.1"/>
</dbReference>
<dbReference type="OrthoDB" id="9812459at2"/>
<name>A0A087MKX1_9GAMM</name>
<dbReference type="PATRIC" id="fig|1121014.3.peg.572"/>
<evidence type="ECO:0008006" key="3">
    <source>
        <dbReference type="Google" id="ProtNLM"/>
    </source>
</evidence>
<comment type="caution">
    <text evidence="1">The sequence shown here is derived from an EMBL/GenBank/DDBJ whole genome shotgun (WGS) entry which is preliminary data.</text>
</comment>
<dbReference type="STRING" id="1121014.N788_09055"/>
<reference evidence="2" key="1">
    <citation type="submission" date="2013-08" db="EMBL/GenBank/DDBJ databases">
        <title>Genome sequencing of Arenimonas donghaensis.</title>
        <authorList>
            <person name="Chen F."/>
            <person name="Wang G."/>
        </authorList>
    </citation>
    <scope>NUCLEOTIDE SEQUENCE [LARGE SCALE GENOMIC DNA]</scope>
    <source>
        <strain evidence="2">HO3-R19</strain>
    </source>
</reference>
<dbReference type="AlphaFoldDB" id="A0A087MKX1"/>
<organism evidence="1 2">
    <name type="scientific">Arenimonas donghaensis DSM 18148 = HO3-R19</name>
    <dbReference type="NCBI Taxonomy" id="1121014"/>
    <lineage>
        <taxon>Bacteria</taxon>
        <taxon>Pseudomonadati</taxon>
        <taxon>Pseudomonadota</taxon>
        <taxon>Gammaproteobacteria</taxon>
        <taxon>Lysobacterales</taxon>
        <taxon>Lysobacteraceae</taxon>
        <taxon>Arenimonas</taxon>
    </lineage>
</organism>